<dbReference type="Gene3D" id="3.30.70.1320">
    <property type="entry name" value="Multidrug efflux transporter AcrB pore domain like"/>
    <property type="match status" value="1"/>
</dbReference>
<feature type="transmembrane region" description="Helical" evidence="1">
    <location>
        <begin position="963"/>
        <end position="990"/>
    </location>
</feature>
<evidence type="ECO:0000256" key="1">
    <source>
        <dbReference type="SAM" id="Phobius"/>
    </source>
</evidence>
<feature type="transmembrane region" description="Helical" evidence="1">
    <location>
        <begin position="352"/>
        <end position="370"/>
    </location>
</feature>
<dbReference type="SUPFAM" id="SSF82866">
    <property type="entry name" value="Multidrug efflux transporter AcrB transmembrane domain"/>
    <property type="match status" value="2"/>
</dbReference>
<dbReference type="Gene3D" id="1.20.1640.10">
    <property type="entry name" value="Multidrug efflux transporter AcrB transmembrane domain"/>
    <property type="match status" value="2"/>
</dbReference>
<feature type="transmembrane region" description="Helical" evidence="1">
    <location>
        <begin position="376"/>
        <end position="403"/>
    </location>
</feature>
<dbReference type="Proteomes" id="UP001601059">
    <property type="component" value="Unassembled WGS sequence"/>
</dbReference>
<keyword evidence="1" id="KW-1133">Transmembrane helix</keyword>
<dbReference type="EMBL" id="JBIACK010000002">
    <property type="protein sequence ID" value="MFE8700301.1"/>
    <property type="molecule type" value="Genomic_DNA"/>
</dbReference>
<dbReference type="Gene3D" id="3.30.70.1440">
    <property type="entry name" value="Multidrug efflux transporter AcrB pore domain"/>
    <property type="match status" value="1"/>
</dbReference>
<evidence type="ECO:0000313" key="3">
    <source>
        <dbReference type="Proteomes" id="UP001601059"/>
    </source>
</evidence>
<keyword evidence="3" id="KW-1185">Reference proteome</keyword>
<reference evidence="2 3" key="1">
    <citation type="submission" date="2024-08" db="EMBL/GenBank/DDBJ databases">
        <title>Two novel Cytobacillus novel species.</title>
        <authorList>
            <person name="Liu G."/>
        </authorList>
    </citation>
    <scope>NUCLEOTIDE SEQUENCE [LARGE SCALE GENOMIC DNA]</scope>
    <source>
        <strain evidence="2 3">FJAT-54145</strain>
    </source>
</reference>
<dbReference type="SUPFAM" id="SSF82693">
    <property type="entry name" value="Multidrug efflux transporter AcrB pore domain, PN1, PN2, PC1 and PC2 subdomains"/>
    <property type="match status" value="2"/>
</dbReference>
<keyword evidence="1" id="KW-0472">Membrane</keyword>
<feature type="transmembrane region" description="Helical" evidence="1">
    <location>
        <begin position="932"/>
        <end position="951"/>
    </location>
</feature>
<dbReference type="PANTHER" id="PTHR32063:SF0">
    <property type="entry name" value="SWARMING MOTILITY PROTEIN SWRC"/>
    <property type="match status" value="1"/>
</dbReference>
<protein>
    <submittedName>
        <fullName evidence="2">Efflux RND transporter permease subunit</fullName>
    </submittedName>
</protein>
<dbReference type="InterPro" id="IPR027463">
    <property type="entry name" value="AcrB_DN_DC_subdom"/>
</dbReference>
<dbReference type="SUPFAM" id="SSF82714">
    <property type="entry name" value="Multidrug efflux transporter AcrB TolC docking domain, DN and DC subdomains"/>
    <property type="match status" value="1"/>
</dbReference>
<dbReference type="Gene3D" id="3.30.70.1430">
    <property type="entry name" value="Multidrug efflux transporter AcrB pore domain"/>
    <property type="match status" value="2"/>
</dbReference>
<accession>A0ABW6K820</accession>
<feature type="transmembrane region" description="Helical" evidence="1">
    <location>
        <begin position="889"/>
        <end position="911"/>
    </location>
</feature>
<comment type="caution">
    <text evidence="2">The sequence shown here is derived from an EMBL/GenBank/DDBJ whole genome shotgun (WGS) entry which is preliminary data.</text>
</comment>
<organism evidence="2 3">
    <name type="scientific">Cytobacillus spartinae</name>
    <dbReference type="NCBI Taxonomy" id="3299023"/>
    <lineage>
        <taxon>Bacteria</taxon>
        <taxon>Bacillati</taxon>
        <taxon>Bacillota</taxon>
        <taxon>Bacilli</taxon>
        <taxon>Bacillales</taxon>
        <taxon>Bacillaceae</taxon>
        <taxon>Cytobacillus</taxon>
    </lineage>
</organism>
<proteinExistence type="predicted"/>
<feature type="transmembrane region" description="Helical" evidence="1">
    <location>
        <begin position="451"/>
        <end position="477"/>
    </location>
</feature>
<feature type="transmembrane region" description="Helical" evidence="1">
    <location>
        <begin position="12"/>
        <end position="33"/>
    </location>
</feature>
<dbReference type="InterPro" id="IPR001036">
    <property type="entry name" value="Acrflvin-R"/>
</dbReference>
<keyword evidence="1" id="KW-0812">Transmembrane</keyword>
<dbReference type="Gene3D" id="3.30.2090.10">
    <property type="entry name" value="Multidrug efflux transporter AcrB TolC docking domain, DN and DC subdomains"/>
    <property type="match status" value="2"/>
</dbReference>
<feature type="transmembrane region" description="Helical" evidence="1">
    <location>
        <begin position="423"/>
        <end position="445"/>
    </location>
</feature>
<dbReference type="PANTHER" id="PTHR32063">
    <property type="match status" value="1"/>
</dbReference>
<gene>
    <name evidence="2" type="ORF">ACFYKX_06740</name>
</gene>
<feature type="transmembrane region" description="Helical" evidence="1">
    <location>
        <begin position="835"/>
        <end position="854"/>
    </location>
</feature>
<dbReference type="RefSeq" id="WP_389359345.1">
    <property type="nucleotide sequence ID" value="NZ_JBIACK010000002.1"/>
</dbReference>
<evidence type="ECO:0000313" key="2">
    <source>
        <dbReference type="EMBL" id="MFE8700301.1"/>
    </source>
</evidence>
<feature type="transmembrane region" description="Helical" evidence="1">
    <location>
        <begin position="326"/>
        <end position="345"/>
    </location>
</feature>
<dbReference type="PRINTS" id="PR00702">
    <property type="entry name" value="ACRIFLAVINRP"/>
</dbReference>
<feature type="transmembrane region" description="Helical" evidence="1">
    <location>
        <begin position="508"/>
        <end position="528"/>
    </location>
</feature>
<name>A0ABW6K820_9BACI</name>
<feature type="transmembrane region" description="Helical" evidence="1">
    <location>
        <begin position="861"/>
        <end position="883"/>
    </location>
</feature>
<sequence>MSWITKWSFGNKAAVTLVTVLTLVIGVFSYFTLPMEFLPSADNPQVTVVVVGQGTDSKTMESEVTSPLERAVAGVKGKSNLYSTTGDGFSKIDLFFESGTDMKEAKQEVQDVVNSVQLPQNVSKPSIIQLNTSMIPISQVALTFEDGLTADNLEMVENKILSIYKDVDGVSSVQLYGTDSSYVSIQIDDEKMAANQVSLEQVMGVMNGQNTALSIGEKVIDDKTSNIKVIGDMTSLTRLSELPITPAVTLGDIATVEEKKPDNVISRMNGKEVIALSIAKDSSSNAVSVSKDIAKATEEINNDYDNLEATVYLSTADMVESSVTSMVKEVLLGALFATIVIMVFLRNIRSTFITIVSIPLSLCFTLFLLSKSGITLNILTLGGVAVAVGRLVDDSIVVIENIFRKMQKEKFSIQLVIDATKEVGGAITASTLTTVAVFLPIGLLGGSLQEFILPFALTVTYSLLTSLLVAITVVPLMSAGLLKRTKLPEHKPGVRFKNFITWSLNHKWIVLSLAFLLFAGSIGTYFVMPKGATDNSSADYVGISLSYPNETPIEEVKENALKLEKSILEMDEVKYAVTQLGNSAEAAQYGQVGSPTEAMYSILLKNKDETDKVMKELEKLKEDYPNAEYTVMASSFMFGGSATNITIDIIGENTSDLEDTANTIKEEISSIDGVEEVTTNQEEKKTVYSLTVDPTKGNTEQVARQLAVMLNPTPIGSMKLNEKETMVVLEPILDTNSQEDLKDIPVFTQAGFVPVSEIATLVKEEKPTSLFHKDGETYLQVTATIDPEKLSSINKEVQLSIFGDNKEDKGLELPEGVEVFVGGAGAQQAEDFTDLFMTMIISIGLVFLIMVITFKSFRAPIAILFSLPLAAIGAILGLLISRIPVDVTSLLGALMLIGIVVTNAIVLLDRVKQNEKKMIIRDAIVEASVTRMRPIIMTAVATICAMLPLLFKKAETGNLVSQNLAVVVIGGLAMATLLTLVVIPCIYELLHFKKSRKQRREQLTTNTEQIAG</sequence>
<dbReference type="Pfam" id="PF00873">
    <property type="entry name" value="ACR_tran"/>
    <property type="match status" value="1"/>
</dbReference>